<reference evidence="1 2" key="1">
    <citation type="submission" date="2022-06" db="EMBL/GenBank/DDBJ databases">
        <title>Genomic Encyclopedia of Archaeal and Bacterial Type Strains, Phase II (KMG-II): from individual species to whole genera.</title>
        <authorList>
            <person name="Goeker M."/>
        </authorList>
    </citation>
    <scope>NUCLEOTIDE SEQUENCE [LARGE SCALE GENOMIC DNA]</scope>
    <source>
        <strain evidence="1 2">DSM 45037</strain>
    </source>
</reference>
<accession>A0ABT1GZA6</accession>
<evidence type="ECO:0000313" key="1">
    <source>
        <dbReference type="EMBL" id="MCP2159700.1"/>
    </source>
</evidence>
<sequence length="218" mass="21743">MILAAAPTTRTDAPLEPVDVARVLGGCRGPGASVRLQESGLLDLTVLPADGGIAPSTAAEVVRVVAVSHLDLARRVRRSLLANDHAVGDDLVARLLDIALEAGSAAAALHGAVATVRDGRRDSSARRRLGELSVAVSAAEATLAAAGSAVDAVRTCADEPALLRDEAVAAVSTASVLASRAAADTSHALVDLGASGVSDADTDLDVLGGLALTGRISP</sequence>
<dbReference type="Gene3D" id="1.20.140.10">
    <property type="entry name" value="Butyryl-CoA Dehydrogenase, subunit A, domain 3"/>
    <property type="match status" value="1"/>
</dbReference>
<gene>
    <name evidence="1" type="ORF">LX12_000879</name>
</gene>
<dbReference type="EMBL" id="JAMTCG010000002">
    <property type="protein sequence ID" value="MCP2159700.1"/>
    <property type="molecule type" value="Genomic_DNA"/>
</dbReference>
<name>A0ABT1GZA6_9NOCA</name>
<keyword evidence="2" id="KW-1185">Reference proteome</keyword>
<evidence type="ECO:0000313" key="2">
    <source>
        <dbReference type="Proteomes" id="UP001205740"/>
    </source>
</evidence>
<protein>
    <submittedName>
        <fullName evidence="1">Uncharacterized protein</fullName>
    </submittedName>
</protein>
<organism evidence="1 2">
    <name type="scientific">Williamsia serinedens</name>
    <dbReference type="NCBI Taxonomy" id="391736"/>
    <lineage>
        <taxon>Bacteria</taxon>
        <taxon>Bacillati</taxon>
        <taxon>Actinomycetota</taxon>
        <taxon>Actinomycetes</taxon>
        <taxon>Mycobacteriales</taxon>
        <taxon>Nocardiaceae</taxon>
        <taxon>Williamsia</taxon>
    </lineage>
</organism>
<comment type="caution">
    <text evidence="1">The sequence shown here is derived from an EMBL/GenBank/DDBJ whole genome shotgun (WGS) entry which is preliminary data.</text>
</comment>
<dbReference type="RefSeq" id="WP_301284188.1">
    <property type="nucleotide sequence ID" value="NZ_BAAAOE010000001.1"/>
</dbReference>
<dbReference type="Proteomes" id="UP001205740">
    <property type="component" value="Unassembled WGS sequence"/>
</dbReference>
<proteinExistence type="predicted"/>